<comment type="caution">
    <text evidence="1">The sequence shown here is derived from an EMBL/GenBank/DDBJ whole genome shotgun (WGS) entry which is preliminary data.</text>
</comment>
<dbReference type="Proteomes" id="UP001165064">
    <property type="component" value="Unassembled WGS sequence"/>
</dbReference>
<organism evidence="1 2">
    <name type="scientific">Ambrosiozyma monospora</name>
    <name type="common">Yeast</name>
    <name type="synonym">Endomycopsis monosporus</name>
    <dbReference type="NCBI Taxonomy" id="43982"/>
    <lineage>
        <taxon>Eukaryota</taxon>
        <taxon>Fungi</taxon>
        <taxon>Dikarya</taxon>
        <taxon>Ascomycota</taxon>
        <taxon>Saccharomycotina</taxon>
        <taxon>Pichiomycetes</taxon>
        <taxon>Pichiales</taxon>
        <taxon>Pichiaceae</taxon>
        <taxon>Ambrosiozyma</taxon>
    </lineage>
</organism>
<evidence type="ECO:0000313" key="2">
    <source>
        <dbReference type="Proteomes" id="UP001165064"/>
    </source>
</evidence>
<sequence>MSFDINHNPSLLKAMVKPAYTQIQEMDPEKGEDKAIVFVPSRKQCIDISVEFIKYLNRDETSWLNAEDELLKPYLKKITDPSLKSCLVHGIGYFHKGMSSGDQRMVEKLFSVGALTCLLATKETCFYCPPANAVIVMSTQGYEGREHRYVDYSISDLLEMVGLARLPGSSAKCVILTHCSQLNYYKKFLRESLPLESHFNYFLHDAFVSEINGGVINSRQDCVEWLTYTYFYQRLHHNPSFYGVKNSSGIGISEYLSELVESTLDDLAKGKMIELNISEEEDAGQMDDENEEKDPEIVALNGSRIAAYYGVSFITIQGFMESITSKTRMKRLLEIISSAYELEAIPIRNHEDQLLSRIYNGLPTKPTS</sequence>
<evidence type="ECO:0000313" key="1">
    <source>
        <dbReference type="EMBL" id="GME96699.1"/>
    </source>
</evidence>
<keyword evidence="2" id="KW-1185">Reference proteome</keyword>
<name>A0ACB5TX98_AMBMO</name>
<dbReference type="EMBL" id="BSXS01009842">
    <property type="protein sequence ID" value="GME96699.1"/>
    <property type="molecule type" value="Genomic_DNA"/>
</dbReference>
<proteinExistence type="predicted"/>
<protein>
    <submittedName>
        <fullName evidence="1">Unnamed protein product</fullName>
    </submittedName>
</protein>
<gene>
    <name evidence="1" type="ORF">Amon02_001005500</name>
</gene>
<reference evidence="1" key="1">
    <citation type="submission" date="2023-04" db="EMBL/GenBank/DDBJ databases">
        <title>Ambrosiozyma monospora NBRC 10751.</title>
        <authorList>
            <person name="Ichikawa N."/>
            <person name="Sato H."/>
            <person name="Tonouchi N."/>
        </authorList>
    </citation>
    <scope>NUCLEOTIDE SEQUENCE</scope>
    <source>
        <strain evidence="1">NBRC 10751</strain>
    </source>
</reference>
<accession>A0ACB5TX98</accession>